<evidence type="ECO:0000256" key="5">
    <source>
        <dbReference type="ARBA" id="ARBA00022532"/>
    </source>
</evidence>
<feature type="region of interest" description="Disordered" evidence="8">
    <location>
        <begin position="229"/>
        <end position="331"/>
    </location>
</feature>
<dbReference type="Pfam" id="PF00056">
    <property type="entry name" value="Ldh_1_N"/>
    <property type="match status" value="1"/>
</dbReference>
<protein>
    <recommendedName>
        <fullName evidence="4">Malate dehydrogenase, mitochondrial</fullName>
        <ecNumber evidence="3">1.1.1.37</ecNumber>
    </recommendedName>
</protein>
<dbReference type="GO" id="GO:0070013">
    <property type="term" value="C:intracellular organelle lumen"/>
    <property type="evidence" value="ECO:0007669"/>
    <property type="project" value="UniProtKB-ARBA"/>
</dbReference>
<dbReference type="GO" id="GO:0006099">
    <property type="term" value="P:tricarboxylic acid cycle"/>
    <property type="evidence" value="ECO:0007669"/>
    <property type="project" value="UniProtKB-KW"/>
</dbReference>
<dbReference type="Pfam" id="PF02866">
    <property type="entry name" value="Ldh_1_C"/>
    <property type="match status" value="1"/>
</dbReference>
<comment type="subunit">
    <text evidence="2">Homodimer.</text>
</comment>
<dbReference type="SUPFAM" id="SSF56327">
    <property type="entry name" value="LDH C-terminal domain-like"/>
    <property type="match status" value="1"/>
</dbReference>
<feature type="region of interest" description="Disordered" evidence="8">
    <location>
        <begin position="505"/>
        <end position="537"/>
    </location>
</feature>
<evidence type="ECO:0000256" key="8">
    <source>
        <dbReference type="SAM" id="MobiDB-lite"/>
    </source>
</evidence>
<comment type="similarity">
    <text evidence="1">Belongs to the LDH/MDH superfamily. MDH type 1 family.</text>
</comment>
<keyword evidence="7" id="KW-0520">NAD</keyword>
<feature type="compositionally biased region" description="Gly residues" evidence="8">
    <location>
        <begin position="519"/>
        <end position="529"/>
    </location>
</feature>
<accession>A0A6G1S504</accession>
<evidence type="ECO:0000256" key="4">
    <source>
        <dbReference type="ARBA" id="ARBA00016075"/>
    </source>
</evidence>
<feature type="compositionally biased region" description="Low complexity" evidence="8">
    <location>
        <begin position="505"/>
        <end position="518"/>
    </location>
</feature>
<dbReference type="PANTHER" id="PTHR11540">
    <property type="entry name" value="MALATE AND LACTATE DEHYDROGENASE"/>
    <property type="match status" value="1"/>
</dbReference>
<dbReference type="InterPro" id="IPR036291">
    <property type="entry name" value="NAD(P)-bd_dom_sf"/>
</dbReference>
<feature type="compositionally biased region" description="Basic and acidic residues" evidence="8">
    <location>
        <begin position="1"/>
        <end position="12"/>
    </location>
</feature>
<dbReference type="GO" id="GO:0044281">
    <property type="term" value="P:small molecule metabolic process"/>
    <property type="evidence" value="ECO:0007669"/>
    <property type="project" value="UniProtKB-ARBA"/>
</dbReference>
<evidence type="ECO:0000259" key="10">
    <source>
        <dbReference type="Pfam" id="PF02866"/>
    </source>
</evidence>
<dbReference type="GO" id="GO:0030060">
    <property type="term" value="F:L-malate dehydrogenase (NAD+) activity"/>
    <property type="evidence" value="ECO:0007669"/>
    <property type="project" value="UniProtKB-EC"/>
</dbReference>
<dbReference type="FunFam" id="3.40.50.720:FF:000268">
    <property type="entry name" value="Malate dehydrogenase"/>
    <property type="match status" value="1"/>
</dbReference>
<evidence type="ECO:0000313" key="11">
    <source>
        <dbReference type="EMBL" id="MDE45247.1"/>
    </source>
</evidence>
<evidence type="ECO:0000256" key="6">
    <source>
        <dbReference type="ARBA" id="ARBA00023002"/>
    </source>
</evidence>
<dbReference type="Gene3D" id="3.90.110.10">
    <property type="entry name" value="Lactate dehydrogenase/glycoside hydrolase, family 4, C-terminal"/>
    <property type="match status" value="1"/>
</dbReference>
<dbReference type="SUPFAM" id="SSF51735">
    <property type="entry name" value="NAD(P)-binding Rossmann-fold domains"/>
    <property type="match status" value="1"/>
</dbReference>
<dbReference type="InterPro" id="IPR015955">
    <property type="entry name" value="Lactate_DH/Glyco_Ohase_4_C"/>
</dbReference>
<dbReference type="AlphaFoldDB" id="A0A6G1S504"/>
<dbReference type="FunFam" id="3.90.110.10:FF:000009">
    <property type="entry name" value="Malate dehydrogenase"/>
    <property type="match status" value="1"/>
</dbReference>
<dbReference type="InterPro" id="IPR001236">
    <property type="entry name" value="Lactate/malate_DH_N"/>
</dbReference>
<evidence type="ECO:0000259" key="9">
    <source>
        <dbReference type="Pfam" id="PF00056"/>
    </source>
</evidence>
<keyword evidence="5" id="KW-0816">Tricarboxylic acid cycle</keyword>
<evidence type="ECO:0000256" key="1">
    <source>
        <dbReference type="ARBA" id="ARBA00008824"/>
    </source>
</evidence>
<gene>
    <name evidence="11" type="primary">mdh-1</name>
    <name evidence="11" type="ORF">g.12819</name>
</gene>
<evidence type="ECO:0000256" key="7">
    <source>
        <dbReference type="ARBA" id="ARBA00023027"/>
    </source>
</evidence>
<feature type="compositionally biased region" description="Polar residues" evidence="8">
    <location>
        <begin position="313"/>
        <end position="329"/>
    </location>
</feature>
<dbReference type="EMBL" id="GGYP01000476">
    <property type="protein sequence ID" value="MDE45247.1"/>
    <property type="molecule type" value="Transcribed_RNA"/>
</dbReference>
<feature type="compositionally biased region" description="Low complexity" evidence="8">
    <location>
        <begin position="241"/>
        <end position="296"/>
    </location>
</feature>
<keyword evidence="6" id="KW-0560">Oxidoreductase</keyword>
<feature type="compositionally biased region" description="Polar residues" evidence="8">
    <location>
        <begin position="64"/>
        <end position="77"/>
    </location>
</feature>
<dbReference type="Gene3D" id="3.40.50.720">
    <property type="entry name" value="NAD(P)-binding Rossmann-like Domain"/>
    <property type="match status" value="1"/>
</dbReference>
<feature type="domain" description="Lactate/malate dehydrogenase C-terminal" evidence="10">
    <location>
        <begin position="342"/>
        <end position="492"/>
    </location>
</feature>
<sequence>MGKGKNDNDKKNTGRKRQPNSTTSLGKRRSRSRSPVERQATAASKQSSQGKSGHQKHKKTTSTMSNPRSSEYGSQASPLRVPTQPKELVKVTIVGAAGGIGQPLALLLMMHSEYIHHLALYDLVDSTPGVGLDVSHVDRQVKVTTHVGLDSLADAVKGASVILVLAGLAQKPGMSRDDLFGSNAKIMYNIAKCCAQTAPNAMLCIVTNPVNSLVPLACEVYSRLLANKAQNPGSPTGGAAAGAPDQQQPPKQQQQQQQQQDQQQTQANDQQAAAAATATASKTAVAGQQQQQEQAAGKPESSAAKPADDHQANKSLKSLQSTGARQPSGNFEDCFRRIFGVTTLDVVRASTLTAKSALFKNEPNGLFKDPSKVQVPVVGGHAGKTIMPLLSQASPKIDKKQLMEDKVTTSIVIEGIQQAGIEVLNAKKGKGSATLSMAYAACRFTVSLLRAMAGEHIVECAYVRHAAPLCHDLEYFAAPLVLGKDGYVKVVANYFPHGNTPTTGGSVISGGSSASATGTGAGQSGGGGTPVSSSTSVASGQSLTAASNKLLLPFELHMLEEGSKELRLSIVKGEDFAREQLSADK</sequence>
<feature type="region of interest" description="Disordered" evidence="8">
    <location>
        <begin position="1"/>
        <end position="83"/>
    </location>
</feature>
<feature type="compositionally biased region" description="Low complexity" evidence="8">
    <location>
        <begin position="39"/>
        <end position="52"/>
    </location>
</feature>
<evidence type="ECO:0000256" key="2">
    <source>
        <dbReference type="ARBA" id="ARBA00011738"/>
    </source>
</evidence>
<name>A0A6G1S504_9ACAR</name>
<reference evidence="11" key="1">
    <citation type="submission" date="2018-10" db="EMBL/GenBank/DDBJ databases">
        <title>Transcriptome assembly of Aceria tosichella (Wheat curl mite) Type 2.</title>
        <authorList>
            <person name="Scully E.D."/>
            <person name="Geib S.M."/>
            <person name="Palmer N.A."/>
            <person name="Gupta A.K."/>
            <person name="Sarath G."/>
            <person name="Tatineni S."/>
        </authorList>
    </citation>
    <scope>NUCLEOTIDE SEQUENCE</scope>
    <source>
        <strain evidence="11">LincolnNE</strain>
    </source>
</reference>
<proteinExistence type="inferred from homology"/>
<evidence type="ECO:0000256" key="3">
    <source>
        <dbReference type="ARBA" id="ARBA00012995"/>
    </source>
</evidence>
<dbReference type="InterPro" id="IPR022383">
    <property type="entry name" value="Lactate/malate_DH_C"/>
</dbReference>
<dbReference type="PANTHER" id="PTHR11540:SF16">
    <property type="entry name" value="MALATE DEHYDROGENASE, MITOCHONDRIAL"/>
    <property type="match status" value="1"/>
</dbReference>
<organism evidence="11">
    <name type="scientific">Aceria tosichella</name>
    <name type="common">wheat curl mite</name>
    <dbReference type="NCBI Taxonomy" id="561515"/>
    <lineage>
        <taxon>Eukaryota</taxon>
        <taxon>Metazoa</taxon>
        <taxon>Ecdysozoa</taxon>
        <taxon>Arthropoda</taxon>
        <taxon>Chelicerata</taxon>
        <taxon>Arachnida</taxon>
        <taxon>Acari</taxon>
        <taxon>Acariformes</taxon>
        <taxon>Trombidiformes</taxon>
        <taxon>Prostigmata</taxon>
        <taxon>Eupodina</taxon>
        <taxon>Eriophyoidea</taxon>
        <taxon>Eriophyidae</taxon>
        <taxon>Eriophyinae</taxon>
        <taxon>Aceriini</taxon>
        <taxon>Aceria</taxon>
    </lineage>
</organism>
<feature type="domain" description="Lactate/malate dehydrogenase N-terminal" evidence="9">
    <location>
        <begin position="89"/>
        <end position="217"/>
    </location>
</feature>
<dbReference type="EC" id="1.1.1.37" evidence="3"/>
<dbReference type="GO" id="GO:0005737">
    <property type="term" value="C:cytoplasm"/>
    <property type="evidence" value="ECO:0007669"/>
    <property type="project" value="UniProtKB-ARBA"/>
</dbReference>